<dbReference type="EMBL" id="FWWW01000077">
    <property type="protein sequence ID" value="SMB97902.1"/>
    <property type="molecule type" value="Genomic_DNA"/>
</dbReference>
<proteinExistence type="predicted"/>
<dbReference type="STRING" id="645990.SAMN00120144_2268"/>
<evidence type="ECO:0000313" key="1">
    <source>
        <dbReference type="EMBL" id="SMB97902.1"/>
    </source>
</evidence>
<gene>
    <name evidence="1" type="ORF">SAMN00120144_2268</name>
</gene>
<keyword evidence="2" id="KW-1185">Reference proteome</keyword>
<dbReference type="Proteomes" id="UP000192266">
    <property type="component" value="Unassembled WGS sequence"/>
</dbReference>
<organism evidence="1 2">
    <name type="scientific">Hymenobacter roseosalivarius DSM 11622</name>
    <dbReference type="NCBI Taxonomy" id="645990"/>
    <lineage>
        <taxon>Bacteria</taxon>
        <taxon>Pseudomonadati</taxon>
        <taxon>Bacteroidota</taxon>
        <taxon>Cytophagia</taxon>
        <taxon>Cytophagales</taxon>
        <taxon>Hymenobacteraceae</taxon>
        <taxon>Hymenobacter</taxon>
    </lineage>
</organism>
<sequence length="44" mass="4713">MDIMRLNAPILAMSSVGAVAPSDPLYVWPIPSGELQANALMTRN</sequence>
<evidence type="ECO:0000313" key="2">
    <source>
        <dbReference type="Proteomes" id="UP000192266"/>
    </source>
</evidence>
<reference evidence="1 2" key="1">
    <citation type="submission" date="2017-04" db="EMBL/GenBank/DDBJ databases">
        <authorList>
            <person name="Afonso C.L."/>
            <person name="Miller P.J."/>
            <person name="Scott M.A."/>
            <person name="Spackman E."/>
            <person name="Goraichik I."/>
            <person name="Dimitrov K.M."/>
            <person name="Suarez D.L."/>
            <person name="Swayne D.E."/>
        </authorList>
    </citation>
    <scope>NUCLEOTIDE SEQUENCE [LARGE SCALE GENOMIC DNA]</scope>
    <source>
        <strain evidence="1 2">DSM 11622</strain>
    </source>
</reference>
<accession>A0A1W1VX04</accession>
<protein>
    <submittedName>
        <fullName evidence="1">Uncharacterized protein</fullName>
    </submittedName>
</protein>
<dbReference type="AlphaFoldDB" id="A0A1W1VX04"/>
<name>A0A1W1VX04_9BACT</name>